<gene>
    <name evidence="3" type="ORF">E5083_31025</name>
</gene>
<evidence type="ECO:0000259" key="2">
    <source>
        <dbReference type="SMART" id="SM00470"/>
    </source>
</evidence>
<name>A0A4Z1CTZ9_9ACTN</name>
<dbReference type="Proteomes" id="UP000298159">
    <property type="component" value="Unassembled WGS sequence"/>
</dbReference>
<feature type="compositionally biased region" description="Acidic residues" evidence="1">
    <location>
        <begin position="355"/>
        <end position="365"/>
    </location>
</feature>
<evidence type="ECO:0000256" key="1">
    <source>
        <dbReference type="SAM" id="MobiDB-lite"/>
    </source>
</evidence>
<evidence type="ECO:0000313" key="4">
    <source>
        <dbReference type="Proteomes" id="UP000298159"/>
    </source>
</evidence>
<keyword evidence="4" id="KW-1185">Reference proteome</keyword>
<feature type="region of interest" description="Disordered" evidence="1">
    <location>
        <begin position="349"/>
        <end position="370"/>
    </location>
</feature>
<dbReference type="InterPro" id="IPR003115">
    <property type="entry name" value="ParB_N"/>
</dbReference>
<dbReference type="InterPro" id="IPR050336">
    <property type="entry name" value="Chromosome_partition/occlusion"/>
</dbReference>
<dbReference type="PANTHER" id="PTHR33375">
    <property type="entry name" value="CHROMOSOME-PARTITIONING PROTEIN PARB-RELATED"/>
    <property type="match status" value="1"/>
</dbReference>
<dbReference type="PANTHER" id="PTHR33375:SF1">
    <property type="entry name" value="CHROMOSOME-PARTITIONING PROTEIN PARB-RELATED"/>
    <property type="match status" value="1"/>
</dbReference>
<proteinExistence type="predicted"/>
<feature type="compositionally biased region" description="Low complexity" evidence="1">
    <location>
        <begin position="1"/>
        <end position="15"/>
    </location>
</feature>
<feature type="compositionally biased region" description="Basic and acidic residues" evidence="1">
    <location>
        <begin position="19"/>
        <end position="42"/>
    </location>
</feature>
<dbReference type="GO" id="GO:0005694">
    <property type="term" value="C:chromosome"/>
    <property type="evidence" value="ECO:0007669"/>
    <property type="project" value="TreeGrafter"/>
</dbReference>
<feature type="region of interest" description="Disordered" evidence="1">
    <location>
        <begin position="1"/>
        <end position="65"/>
    </location>
</feature>
<dbReference type="SMART" id="SM00470">
    <property type="entry name" value="ParB"/>
    <property type="match status" value="1"/>
</dbReference>
<dbReference type="SUPFAM" id="SSF110849">
    <property type="entry name" value="ParB/Sulfiredoxin"/>
    <property type="match status" value="1"/>
</dbReference>
<evidence type="ECO:0000313" key="3">
    <source>
        <dbReference type="EMBL" id="TGN72133.1"/>
    </source>
</evidence>
<feature type="compositionally biased region" description="Acidic residues" evidence="1">
    <location>
        <begin position="571"/>
        <end position="587"/>
    </location>
</feature>
<protein>
    <recommendedName>
        <fullName evidence="2">ParB-like N-terminal domain-containing protein</fullName>
    </recommendedName>
</protein>
<reference evidence="3 4" key="1">
    <citation type="submission" date="2019-04" db="EMBL/GenBank/DDBJ databases">
        <title>Streptomyces sp. nov. Bv016 isolated from bark of Buahinia variegata.</title>
        <authorList>
            <person name="Kanchanasin P."/>
            <person name="Tanasupawat S."/>
            <person name="Yuki M."/>
            <person name="Kudo T."/>
        </authorList>
    </citation>
    <scope>NUCLEOTIDE SEQUENCE [LARGE SCALE GENOMIC DNA]</scope>
    <source>
        <strain evidence="3 4">Bv016</strain>
    </source>
</reference>
<sequence>MTMTQTEQTAPAALAEEADAGRLEWIDPLEDFHPDKPEESRVIVDPFNHRKKREDGAEDTTEPDPGLIASVEAVGVQQAPVLRPQTGENDGKLGIVMGQRRMKAARAAAERAVADGRKYRKVRVIIRDDLKGVDDEALAGSMVENVHRAAASAQDDLDAAQQLSLMVSAKRVPKARKAQLAAAIGRTTEELDAAPRVAKIAPEVIEELWEEGAEFDWVEQADYAEVEDVPNALWKLEQAKRKDADEGNTKRGAWRQVMQALRTEKAKAERIAATTAELAKKMIPVIGWPHAWQYSTARPVTELESSIGRPLTEAGHNETCSGHAATFDPADGEVVWVCRDFKKQGHRLIGSAPDAEGDGETAQEADAEREAARAEARTVKTNNAAWRSVREVRQEFIVDMCQDKGEAPADVKDLVLTTILAGRYAYTHYVNADCGDRLSTYLKDANLKHTPADVVAKLVKRTGVKRYWWLLFAHIAGMYEVEHMTDEAWRGKKDEFGRRKPIERQTVEWLTFLKAHGYSLSDVEEETLATAQSQAEEKAKQDAQRKADRERWDREREEARLKREAEAQQQAEEDAPAEQADDTDDPVEPPHSDENADADAADGGQEDDEPAAEGDAEPGESDEE</sequence>
<dbReference type="GO" id="GO:0007059">
    <property type="term" value="P:chromosome segregation"/>
    <property type="evidence" value="ECO:0007669"/>
    <property type="project" value="TreeGrafter"/>
</dbReference>
<dbReference type="EMBL" id="SRRT01000016">
    <property type="protein sequence ID" value="TGN72133.1"/>
    <property type="molecule type" value="Genomic_DNA"/>
</dbReference>
<accession>A0A4Z1CTZ9</accession>
<dbReference type="Gene3D" id="3.90.1530.30">
    <property type="match status" value="1"/>
</dbReference>
<dbReference type="AlphaFoldDB" id="A0A4Z1CTZ9"/>
<organism evidence="3 4">
    <name type="scientific">Streptomyces bauhiniae</name>
    <dbReference type="NCBI Taxonomy" id="2340725"/>
    <lineage>
        <taxon>Bacteria</taxon>
        <taxon>Bacillati</taxon>
        <taxon>Actinomycetota</taxon>
        <taxon>Actinomycetes</taxon>
        <taxon>Kitasatosporales</taxon>
        <taxon>Streptomycetaceae</taxon>
        <taxon>Streptomyces</taxon>
    </lineage>
</organism>
<feature type="region of interest" description="Disordered" evidence="1">
    <location>
        <begin position="529"/>
        <end position="624"/>
    </location>
</feature>
<dbReference type="InterPro" id="IPR036086">
    <property type="entry name" value="ParB/Sulfiredoxin_sf"/>
</dbReference>
<feature type="compositionally biased region" description="Acidic residues" evidence="1">
    <location>
        <begin position="595"/>
        <end position="624"/>
    </location>
</feature>
<comment type="caution">
    <text evidence="3">The sequence shown here is derived from an EMBL/GenBank/DDBJ whole genome shotgun (WGS) entry which is preliminary data.</text>
</comment>
<feature type="domain" description="ParB-like N-terminal" evidence="2">
    <location>
        <begin position="42"/>
        <end position="146"/>
    </location>
</feature>
<feature type="compositionally biased region" description="Basic and acidic residues" evidence="1">
    <location>
        <begin position="535"/>
        <end position="566"/>
    </location>
</feature>